<protein>
    <submittedName>
        <fullName evidence="1">Dopa 4,5-dioxygenase family protein</fullName>
    </submittedName>
</protein>
<accession>A0A8X7TCU0</accession>
<evidence type="ECO:0000313" key="1">
    <source>
        <dbReference type="EMBL" id="KAF6058784.1"/>
    </source>
</evidence>
<evidence type="ECO:0000313" key="2">
    <source>
        <dbReference type="Proteomes" id="UP000590412"/>
    </source>
</evidence>
<proteinExistence type="predicted"/>
<dbReference type="Pfam" id="PF08883">
    <property type="entry name" value="DOPA_dioxygen"/>
    <property type="match status" value="1"/>
</dbReference>
<dbReference type="Proteomes" id="UP000590412">
    <property type="component" value="Unassembled WGS sequence"/>
</dbReference>
<gene>
    <name evidence="1" type="ORF">FOB60_000366</name>
</gene>
<reference evidence="1" key="1">
    <citation type="submission" date="2020-03" db="EMBL/GenBank/DDBJ databases">
        <title>FDA dAtabase for Regulatory Grade micrObial Sequences (FDA-ARGOS): Supporting development and validation of Infectious Disease Dx tests.</title>
        <authorList>
            <person name="Campos J."/>
            <person name="Goldberg B."/>
            <person name="Tallon L."/>
            <person name="Sadzewicz L."/>
            <person name="Vavikolanu K."/>
            <person name="Mehta A."/>
            <person name="Aluvathingal J."/>
            <person name="Nadendla S."/>
            <person name="Nandy P."/>
            <person name="Geyer C."/>
            <person name="Yan Y."/>
            <person name="Sichtig H."/>
        </authorList>
    </citation>
    <scope>NUCLEOTIDE SEQUENCE [LARGE SCALE GENOMIC DNA]</scope>
    <source>
        <strain evidence="1">FDAARGOS_652</strain>
    </source>
</reference>
<dbReference type="SUPFAM" id="SSF143410">
    <property type="entry name" value="DOPA-like"/>
    <property type="match status" value="1"/>
</dbReference>
<dbReference type="PANTHER" id="PTHR36423">
    <property type="entry name" value="AFR070WP"/>
    <property type="match status" value="1"/>
</dbReference>
<name>A0A8X7TCU0_CANPA</name>
<dbReference type="InterPro" id="IPR023389">
    <property type="entry name" value="DOPA-like_sf"/>
</dbReference>
<dbReference type="EMBL" id="JABWAB010000001">
    <property type="protein sequence ID" value="KAF6058784.1"/>
    <property type="molecule type" value="Genomic_DNA"/>
</dbReference>
<comment type="caution">
    <text evidence="1">The sequence shown here is derived from an EMBL/GenBank/DDBJ whole genome shotgun (WGS) entry which is preliminary data.</text>
</comment>
<dbReference type="AlphaFoldDB" id="A0A8X7TCU0"/>
<dbReference type="OrthoDB" id="9970095at2759"/>
<dbReference type="PANTHER" id="PTHR36423:SF2">
    <property type="entry name" value="AFR070WP"/>
    <property type="match status" value="1"/>
</dbReference>
<dbReference type="InterPro" id="IPR014980">
    <property type="entry name" value="DOPA_dioxygen"/>
</dbReference>
<dbReference type="PIRSF" id="PIRSF028139">
    <property type="entry name" value="DOPA-diox_rel_Mll2280"/>
    <property type="match status" value="1"/>
</dbReference>
<organism evidence="1 2">
    <name type="scientific">Candida parapsilosis</name>
    <name type="common">Yeast</name>
    <dbReference type="NCBI Taxonomy" id="5480"/>
    <lineage>
        <taxon>Eukaryota</taxon>
        <taxon>Fungi</taxon>
        <taxon>Dikarya</taxon>
        <taxon>Ascomycota</taxon>
        <taxon>Saccharomycotina</taxon>
        <taxon>Pichiomycetes</taxon>
        <taxon>Debaryomycetaceae</taxon>
        <taxon>Candida/Lodderomyces clade</taxon>
        <taxon>Candida</taxon>
    </lineage>
</organism>
<sequence>MSFYGDIRSYDIHTYWNNNNKVERQLAYDLREKVLKTFSPEIEAGDIRVYKFHDTPIGPHTLNMWELDFKKPELFAKLVPFFQLNHAKLSVLIHPRTSQGDLKDHTDHAMWLGHKVRLDTSFLKD</sequence>
<dbReference type="Gene3D" id="3.30.70.1240">
    <property type="entry name" value="DOPA-like domains"/>
    <property type="match status" value="1"/>
</dbReference>